<feature type="region of interest" description="Disordered" evidence="13">
    <location>
        <begin position="76"/>
        <end position="97"/>
    </location>
</feature>
<comment type="similarity">
    <text evidence="12">Belongs to the exbB/tolQ family.</text>
</comment>
<feature type="transmembrane region" description="Helical" evidence="14">
    <location>
        <begin position="256"/>
        <end position="281"/>
    </location>
</feature>
<dbReference type="Pfam" id="PF01618">
    <property type="entry name" value="MotA_ExbB"/>
    <property type="match status" value="1"/>
</dbReference>
<keyword evidence="10 14" id="KW-0472">Membrane</keyword>
<sequence>MMILAAQPVVAQETAPAVSASEAPAAMPVAPAPAVSADTTAPAPVIAQEVPASAASDAAPVAGEQAAPVAVQPVATEQPVAQQPERSQPVARDAAPVAVEPAVSAPVEAAPIEATETLLPDLSAPRGDLPHNLSPFGMFMAADWVVKSVMIALALASLATWTVWLVKTLQLTGARIRAKKGVRAVIKAATLGQALSHVERRGGVVAGMVRAANHEVRLSDAAIDYAGGEGVKERVSSALARIEVGAGRNMAKGTGVLATIGSVAPFVGLFGTVWGIMNSFIGISQSNTTNLAVVAPGIAEALLATAIGLVAAIPAVIIYNMFARSVTAYRQLLADAAAGIERLVSRDLDFRKVPNDGRHASVKFAAE</sequence>
<gene>
    <name evidence="16" type="primary">exbB</name>
    <name evidence="16" type="ORF">NBH21_20800</name>
</gene>
<evidence type="ECO:0000256" key="4">
    <source>
        <dbReference type="ARBA" id="ARBA00022448"/>
    </source>
</evidence>
<name>A0AAJ1C049_9HYPH</name>
<dbReference type="InterPro" id="IPR014164">
    <property type="entry name" value="TonB_ExbB_1"/>
</dbReference>
<protein>
    <recommendedName>
        <fullName evidence="3">Biopolymer transport protein ExbB</fullName>
    </recommendedName>
</protein>
<comment type="function">
    <text evidence="11">Involved in the TonB-dependent energy-dependent transport of various receptor-bound substrates. Protects ExbD from proteolytic degradation and functionally stabilizes TonB.</text>
</comment>
<evidence type="ECO:0000256" key="13">
    <source>
        <dbReference type="SAM" id="MobiDB-lite"/>
    </source>
</evidence>
<accession>A0AAJ1C049</accession>
<dbReference type="InterPro" id="IPR050790">
    <property type="entry name" value="ExbB/TolQ_transport"/>
</dbReference>
<evidence type="ECO:0000256" key="9">
    <source>
        <dbReference type="ARBA" id="ARBA00022989"/>
    </source>
</evidence>
<evidence type="ECO:0000256" key="11">
    <source>
        <dbReference type="ARBA" id="ARBA00024816"/>
    </source>
</evidence>
<keyword evidence="7 14" id="KW-0812">Transmembrane</keyword>
<dbReference type="PANTHER" id="PTHR30625:SF16">
    <property type="entry name" value="BIOPOLYMER TRANSPORT PROTEIN EXBB"/>
    <property type="match status" value="1"/>
</dbReference>
<dbReference type="PANTHER" id="PTHR30625">
    <property type="entry name" value="PROTEIN TOLQ"/>
    <property type="match status" value="1"/>
</dbReference>
<dbReference type="GO" id="GO:0017038">
    <property type="term" value="P:protein import"/>
    <property type="evidence" value="ECO:0007669"/>
    <property type="project" value="TreeGrafter"/>
</dbReference>
<dbReference type="NCBIfam" id="TIGR02797">
    <property type="entry name" value="exbB"/>
    <property type="match status" value="1"/>
</dbReference>
<organism evidence="16 17">
    <name type="scientific">Ciceribacter sichuanensis</name>
    <dbReference type="NCBI Taxonomy" id="2949647"/>
    <lineage>
        <taxon>Bacteria</taxon>
        <taxon>Pseudomonadati</taxon>
        <taxon>Pseudomonadota</taxon>
        <taxon>Alphaproteobacteria</taxon>
        <taxon>Hyphomicrobiales</taxon>
        <taxon>Rhizobiaceae</taxon>
        <taxon>Ciceribacter</taxon>
    </lineage>
</organism>
<evidence type="ECO:0000256" key="8">
    <source>
        <dbReference type="ARBA" id="ARBA00022927"/>
    </source>
</evidence>
<evidence type="ECO:0000256" key="2">
    <source>
        <dbReference type="ARBA" id="ARBA00011471"/>
    </source>
</evidence>
<reference evidence="16" key="1">
    <citation type="submission" date="2022-06" db="EMBL/GenBank/DDBJ databases">
        <authorList>
            <person name="Sun Q."/>
        </authorList>
    </citation>
    <scope>NUCLEOTIDE SEQUENCE</scope>
    <source>
        <strain evidence="16">S101</strain>
    </source>
</reference>
<keyword evidence="5" id="KW-1003">Cell membrane</keyword>
<dbReference type="GO" id="GO:0005886">
    <property type="term" value="C:plasma membrane"/>
    <property type="evidence" value="ECO:0007669"/>
    <property type="project" value="UniProtKB-SubCell"/>
</dbReference>
<dbReference type="EMBL" id="JAMXLX010000008">
    <property type="protein sequence ID" value="MCO5959222.1"/>
    <property type="molecule type" value="Genomic_DNA"/>
</dbReference>
<evidence type="ECO:0000256" key="3">
    <source>
        <dbReference type="ARBA" id="ARBA00022093"/>
    </source>
</evidence>
<evidence type="ECO:0000256" key="5">
    <source>
        <dbReference type="ARBA" id="ARBA00022475"/>
    </source>
</evidence>
<feature type="transmembrane region" description="Helical" evidence="14">
    <location>
        <begin position="301"/>
        <end position="322"/>
    </location>
</feature>
<dbReference type="InterPro" id="IPR002898">
    <property type="entry name" value="MotA_ExbB_proton_chnl"/>
</dbReference>
<evidence type="ECO:0000256" key="10">
    <source>
        <dbReference type="ARBA" id="ARBA00023136"/>
    </source>
</evidence>
<dbReference type="GO" id="GO:0022857">
    <property type="term" value="F:transmembrane transporter activity"/>
    <property type="evidence" value="ECO:0007669"/>
    <property type="project" value="InterPro"/>
</dbReference>
<proteinExistence type="inferred from homology"/>
<dbReference type="AlphaFoldDB" id="A0AAJ1C049"/>
<comment type="subcellular location">
    <subcellularLocation>
        <location evidence="1">Cell inner membrane</location>
        <topology evidence="1">Multi-pass membrane protein</topology>
    </subcellularLocation>
    <subcellularLocation>
        <location evidence="12">Membrane</location>
        <topology evidence="12">Multi-pass membrane protein</topology>
    </subcellularLocation>
</comment>
<keyword evidence="9 14" id="KW-1133">Transmembrane helix</keyword>
<keyword evidence="8 12" id="KW-0653">Protein transport</keyword>
<keyword evidence="6" id="KW-0997">Cell inner membrane</keyword>
<comment type="caution">
    <text evidence="16">The sequence shown here is derived from an EMBL/GenBank/DDBJ whole genome shotgun (WGS) entry which is preliminary data.</text>
</comment>
<keyword evidence="4 12" id="KW-0813">Transport</keyword>
<dbReference type="Proteomes" id="UP001155380">
    <property type="component" value="Unassembled WGS sequence"/>
</dbReference>
<evidence type="ECO:0000256" key="1">
    <source>
        <dbReference type="ARBA" id="ARBA00004429"/>
    </source>
</evidence>
<evidence type="ECO:0000256" key="14">
    <source>
        <dbReference type="SAM" id="Phobius"/>
    </source>
</evidence>
<evidence type="ECO:0000259" key="15">
    <source>
        <dbReference type="Pfam" id="PF01618"/>
    </source>
</evidence>
<evidence type="ECO:0000256" key="12">
    <source>
        <dbReference type="RuleBase" id="RU004057"/>
    </source>
</evidence>
<evidence type="ECO:0000256" key="7">
    <source>
        <dbReference type="ARBA" id="ARBA00022692"/>
    </source>
</evidence>
<feature type="domain" description="MotA/TolQ/ExbB proton channel" evidence="15">
    <location>
        <begin position="233"/>
        <end position="329"/>
    </location>
</feature>
<comment type="subunit">
    <text evidence="2">The accessory proteins ExbB and ExbD seem to form a complex with TonB.</text>
</comment>
<feature type="transmembrane region" description="Helical" evidence="14">
    <location>
        <begin position="144"/>
        <end position="166"/>
    </location>
</feature>
<evidence type="ECO:0000313" key="17">
    <source>
        <dbReference type="Proteomes" id="UP001155380"/>
    </source>
</evidence>
<evidence type="ECO:0000313" key="16">
    <source>
        <dbReference type="EMBL" id="MCO5959222.1"/>
    </source>
</evidence>
<evidence type="ECO:0000256" key="6">
    <source>
        <dbReference type="ARBA" id="ARBA00022519"/>
    </source>
</evidence>